<keyword evidence="2" id="KW-0560">Oxidoreductase</keyword>
<dbReference type="Proteomes" id="UP000248918">
    <property type="component" value="Unassembled WGS sequence"/>
</dbReference>
<dbReference type="PANTHER" id="PTHR48075">
    <property type="entry name" value="3-HYDROXYACYL-COA DEHYDROGENASE FAMILY PROTEIN"/>
    <property type="match status" value="1"/>
</dbReference>
<dbReference type="EMBL" id="QLTK01000007">
    <property type="protein sequence ID" value="RAS33152.1"/>
    <property type="molecule type" value="Genomic_DNA"/>
</dbReference>
<feature type="domain" description="3-hydroxyacyl-CoA dehydrogenase C-terminal" evidence="3">
    <location>
        <begin position="203"/>
        <end position="290"/>
    </location>
</feature>
<dbReference type="PROSITE" id="PS00067">
    <property type="entry name" value="3HCDH"/>
    <property type="match status" value="1"/>
</dbReference>
<sequence length="325" mass="35501">MSSIEAHSADEEQNSAADGQTITIAGAGSIGVAFSVLFALAGYQVRVWDAFSQTFRRAQDDFDARMSLMSDFGLLKEAAHVVRDRVSYHERLDDAVADAVLVQECIPEQLKLKQALFMQLASLATGGTVLASSTSALTPTALGEGTGAQDRIIVGHPGNPPYLLPVIEVVPTEFTSPIVTQHASEIYAQAGLKPVLVRREVEGFVFNRLQGALLREAYCLVRDGVASVEDIDDLVRLGLGRRWSVIGPFETADLNTRGGIASHAEKMGPAYERMGAERGQHDPWSKELVEDVTRQRRALLSLDDWAARVRWRDEQLLRALASENS</sequence>
<comment type="caution">
    <text evidence="5">The sequence shown here is derived from an EMBL/GenBank/DDBJ whole genome shotgun (WGS) entry which is preliminary data.</text>
</comment>
<dbReference type="GO" id="GO:0006631">
    <property type="term" value="P:fatty acid metabolic process"/>
    <property type="evidence" value="ECO:0007669"/>
    <property type="project" value="InterPro"/>
</dbReference>
<feature type="domain" description="3-hydroxyacyl-CoA dehydrogenase NAD binding" evidence="4">
    <location>
        <begin position="21"/>
        <end position="199"/>
    </location>
</feature>
<dbReference type="PANTHER" id="PTHR48075:SF5">
    <property type="entry name" value="3-HYDROXYBUTYRYL-COA DEHYDROGENASE"/>
    <property type="match status" value="1"/>
</dbReference>
<dbReference type="SUPFAM" id="SSF51735">
    <property type="entry name" value="NAD(P)-binding Rossmann-fold domains"/>
    <property type="match status" value="1"/>
</dbReference>
<dbReference type="GO" id="GO:0016616">
    <property type="term" value="F:oxidoreductase activity, acting on the CH-OH group of donors, NAD or NADP as acceptor"/>
    <property type="evidence" value="ECO:0007669"/>
    <property type="project" value="InterPro"/>
</dbReference>
<evidence type="ECO:0000313" key="6">
    <source>
        <dbReference type="Proteomes" id="UP000248918"/>
    </source>
</evidence>
<dbReference type="RefSeq" id="WP_111932031.1">
    <property type="nucleotide sequence ID" value="NZ_CADFFP010000008.1"/>
</dbReference>
<dbReference type="InterPro" id="IPR036291">
    <property type="entry name" value="NAD(P)-bd_dom_sf"/>
</dbReference>
<dbReference type="InterPro" id="IPR006108">
    <property type="entry name" value="3HC_DH_C"/>
</dbReference>
<evidence type="ECO:0000313" key="5">
    <source>
        <dbReference type="EMBL" id="RAS33152.1"/>
    </source>
</evidence>
<evidence type="ECO:0000256" key="2">
    <source>
        <dbReference type="ARBA" id="ARBA00023002"/>
    </source>
</evidence>
<dbReference type="SUPFAM" id="SSF48179">
    <property type="entry name" value="6-phosphogluconate dehydrogenase C-terminal domain-like"/>
    <property type="match status" value="1"/>
</dbReference>
<dbReference type="OrthoDB" id="9803287at2"/>
<comment type="similarity">
    <text evidence="1">Belongs to the 3-hydroxyacyl-CoA dehydrogenase family.</text>
</comment>
<protein>
    <submittedName>
        <fullName evidence="5">3-hydroxyacyl-CoA dehydrogenase</fullName>
    </submittedName>
</protein>
<proteinExistence type="inferred from homology"/>
<dbReference type="Pfam" id="PF00725">
    <property type="entry name" value="3HCDH"/>
    <property type="match status" value="1"/>
</dbReference>
<evidence type="ECO:0000256" key="1">
    <source>
        <dbReference type="ARBA" id="ARBA00009463"/>
    </source>
</evidence>
<reference evidence="5 6" key="1">
    <citation type="submission" date="2018-06" db="EMBL/GenBank/DDBJ databases">
        <title>Genomic Encyclopedia of Type Strains, Phase III (KMG-III): the genomes of soil and plant-associated and newly described type strains.</title>
        <authorList>
            <person name="Whitman W."/>
        </authorList>
    </citation>
    <scope>NUCLEOTIDE SEQUENCE [LARGE SCALE GENOMIC DNA]</scope>
    <source>
        <strain evidence="5 6">LMG 23644</strain>
    </source>
</reference>
<accession>A0A329CH66</accession>
<gene>
    <name evidence="5" type="ORF">BX591_10769</name>
</gene>
<evidence type="ECO:0000259" key="4">
    <source>
        <dbReference type="Pfam" id="PF02737"/>
    </source>
</evidence>
<organism evidence="5 6">
    <name type="scientific">Paraburkholderia bryophila</name>
    <dbReference type="NCBI Taxonomy" id="420952"/>
    <lineage>
        <taxon>Bacteria</taxon>
        <taxon>Pseudomonadati</taxon>
        <taxon>Pseudomonadota</taxon>
        <taxon>Betaproteobacteria</taxon>
        <taxon>Burkholderiales</taxon>
        <taxon>Burkholderiaceae</taxon>
        <taxon>Paraburkholderia</taxon>
    </lineage>
</organism>
<dbReference type="InterPro" id="IPR008927">
    <property type="entry name" value="6-PGluconate_DH-like_C_sf"/>
</dbReference>
<evidence type="ECO:0000259" key="3">
    <source>
        <dbReference type="Pfam" id="PF00725"/>
    </source>
</evidence>
<dbReference type="Pfam" id="PF02737">
    <property type="entry name" value="3HCDH_N"/>
    <property type="match status" value="1"/>
</dbReference>
<dbReference type="AlphaFoldDB" id="A0A329CH66"/>
<dbReference type="NCBIfam" id="NF004783">
    <property type="entry name" value="PRK06129.1"/>
    <property type="match status" value="1"/>
</dbReference>
<dbReference type="InterPro" id="IPR006180">
    <property type="entry name" value="3-OHacyl-CoA_DH_CS"/>
</dbReference>
<dbReference type="Gene3D" id="1.10.1040.10">
    <property type="entry name" value="N-(1-d-carboxylethyl)-l-norvaline Dehydrogenase, domain 2"/>
    <property type="match status" value="1"/>
</dbReference>
<dbReference type="GO" id="GO:0070403">
    <property type="term" value="F:NAD+ binding"/>
    <property type="evidence" value="ECO:0007669"/>
    <property type="project" value="InterPro"/>
</dbReference>
<dbReference type="Gene3D" id="3.40.50.720">
    <property type="entry name" value="NAD(P)-binding Rossmann-like Domain"/>
    <property type="match status" value="1"/>
</dbReference>
<dbReference type="InterPro" id="IPR013328">
    <property type="entry name" value="6PGD_dom2"/>
</dbReference>
<name>A0A329CH66_9BURK</name>
<dbReference type="InterPro" id="IPR006176">
    <property type="entry name" value="3-OHacyl-CoA_DH_NAD-bd"/>
</dbReference>